<protein>
    <submittedName>
        <fullName evidence="1">Uncharacterized protein</fullName>
    </submittedName>
</protein>
<organism evidence="1 2">
    <name type="scientific">Serratia marcescens</name>
    <dbReference type="NCBI Taxonomy" id="615"/>
    <lineage>
        <taxon>Bacteria</taxon>
        <taxon>Pseudomonadati</taxon>
        <taxon>Pseudomonadota</taxon>
        <taxon>Gammaproteobacteria</taxon>
        <taxon>Enterobacterales</taxon>
        <taxon>Yersiniaceae</taxon>
        <taxon>Serratia</taxon>
    </lineage>
</organism>
<accession>A0AA46KA80</accession>
<dbReference type="AlphaFoldDB" id="A0AA46KA80"/>
<evidence type="ECO:0000313" key="2">
    <source>
        <dbReference type="Proteomes" id="UP000320710"/>
    </source>
</evidence>
<proteinExistence type="predicted"/>
<dbReference type="Proteomes" id="UP000320710">
    <property type="component" value="Unassembled WGS sequence"/>
</dbReference>
<dbReference type="EMBL" id="VFMJ01000001">
    <property type="protein sequence ID" value="TQI87579.1"/>
    <property type="molecule type" value="Genomic_DNA"/>
</dbReference>
<reference evidence="1 2" key="2">
    <citation type="submission" date="2019-07" db="EMBL/GenBank/DDBJ databases">
        <title>Investigation of anaerobic lignin degradation for improved lignocellulosic biofuels.</title>
        <authorList>
            <person name="Deangelis K.PhD."/>
        </authorList>
    </citation>
    <scope>NUCLEOTIDE SEQUENCE [LARGE SCALE GENOMIC DNA]</scope>
    <source>
        <strain evidence="1 2">106R</strain>
    </source>
</reference>
<name>A0AA46KA80_SERMA</name>
<gene>
    <name evidence="1" type="ORF">FHU12_5280</name>
</gene>
<sequence>MNVYFVAPPSRDAWIDFTLAVTEVFWLLPDEVRPEGITEAGQLFDGMTFETAGLRVSPVPEDDSPTPSMSCVEERVGFFYRPDFFHRLVLILIHNLCPGAVRIERDTQTAECGWEQPLIWLRHHLQRPELQAPEAVNERVLTDDSVRRHLVQFRNSINADERAYHWRVIALMDNVWLTPKERNMS</sequence>
<reference evidence="1 2" key="1">
    <citation type="submission" date="2019-06" db="EMBL/GenBank/DDBJ databases">
        <authorList>
            <person name="Deangelis K."/>
            <person name="Huntemann M."/>
            <person name="Clum A."/>
            <person name="Pillay M."/>
            <person name="Palaniappan K."/>
            <person name="Varghese N."/>
            <person name="Mikhailova N."/>
            <person name="Stamatis D."/>
            <person name="Reddy T."/>
            <person name="Daum C."/>
            <person name="Shapiro N."/>
            <person name="Ivanova N."/>
            <person name="Kyrpides N."/>
            <person name="Woyke T."/>
        </authorList>
    </citation>
    <scope>NUCLEOTIDE SEQUENCE [LARGE SCALE GENOMIC DNA]</scope>
    <source>
        <strain evidence="1 2">106R</strain>
    </source>
</reference>
<comment type="caution">
    <text evidence="1">The sequence shown here is derived from an EMBL/GenBank/DDBJ whole genome shotgun (WGS) entry which is preliminary data.</text>
</comment>
<evidence type="ECO:0000313" key="1">
    <source>
        <dbReference type="EMBL" id="TQI87579.1"/>
    </source>
</evidence>